<organism evidence="1">
    <name type="scientific">Brachypodium distachyon</name>
    <name type="common">Purple false brome</name>
    <name type="synonym">Trachynia distachya</name>
    <dbReference type="NCBI Taxonomy" id="15368"/>
    <lineage>
        <taxon>Eukaryota</taxon>
        <taxon>Viridiplantae</taxon>
        <taxon>Streptophyta</taxon>
        <taxon>Embryophyta</taxon>
        <taxon>Tracheophyta</taxon>
        <taxon>Spermatophyta</taxon>
        <taxon>Magnoliopsida</taxon>
        <taxon>Liliopsida</taxon>
        <taxon>Poales</taxon>
        <taxon>Poaceae</taxon>
        <taxon>BOP clade</taxon>
        <taxon>Pooideae</taxon>
        <taxon>Stipodae</taxon>
        <taxon>Brachypodieae</taxon>
        <taxon>Brachypodium</taxon>
    </lineage>
</organism>
<dbReference type="Proteomes" id="UP000008810">
    <property type="component" value="Chromosome 3"/>
</dbReference>
<reference evidence="1 2" key="1">
    <citation type="journal article" date="2010" name="Nature">
        <title>Genome sequencing and analysis of the model grass Brachypodium distachyon.</title>
        <authorList>
            <consortium name="International Brachypodium Initiative"/>
        </authorList>
    </citation>
    <scope>NUCLEOTIDE SEQUENCE [LARGE SCALE GENOMIC DNA]</scope>
    <source>
        <strain evidence="1 2">Bd21</strain>
    </source>
</reference>
<reference evidence="1" key="2">
    <citation type="submission" date="2017-06" db="EMBL/GenBank/DDBJ databases">
        <title>WGS assembly of Brachypodium distachyon.</title>
        <authorList>
            <consortium name="The International Brachypodium Initiative"/>
            <person name="Lucas S."/>
            <person name="Harmon-Smith M."/>
            <person name="Lail K."/>
            <person name="Tice H."/>
            <person name="Grimwood J."/>
            <person name="Bruce D."/>
            <person name="Barry K."/>
            <person name="Shu S."/>
            <person name="Lindquist E."/>
            <person name="Wang M."/>
            <person name="Pitluck S."/>
            <person name="Vogel J.P."/>
            <person name="Garvin D.F."/>
            <person name="Mockler T.C."/>
            <person name="Schmutz J."/>
            <person name="Rokhsar D."/>
            <person name="Bevan M.W."/>
        </authorList>
    </citation>
    <scope>NUCLEOTIDE SEQUENCE</scope>
    <source>
        <strain evidence="1">Bd21</strain>
    </source>
</reference>
<evidence type="ECO:0000313" key="2">
    <source>
        <dbReference type="EnsemblPlants" id="PNT66248"/>
    </source>
</evidence>
<name>A0A2K2CW42_BRADI</name>
<reference evidence="2" key="3">
    <citation type="submission" date="2018-08" db="UniProtKB">
        <authorList>
            <consortium name="EnsemblPlants"/>
        </authorList>
    </citation>
    <scope>IDENTIFICATION</scope>
    <source>
        <strain evidence="2">cv. Bd21</strain>
    </source>
</reference>
<protein>
    <submittedName>
        <fullName evidence="1 2">Uncharacterized protein</fullName>
    </submittedName>
</protein>
<evidence type="ECO:0000313" key="1">
    <source>
        <dbReference type="EMBL" id="PNT66248.1"/>
    </source>
</evidence>
<dbReference type="EMBL" id="CM000882">
    <property type="protein sequence ID" value="PNT66248.1"/>
    <property type="molecule type" value="Genomic_DNA"/>
</dbReference>
<sequence>MHPRRQKWHGFFFLGDRKRQLLLHPSCQCQRRRSVMDRYTAPASQLLRFMMGEKQVHLFLFFDFVSDGQRFQ</sequence>
<accession>A0A2K2CW42</accession>
<dbReference type="EnsemblPlants" id="PNT66248">
    <property type="protein sequence ID" value="PNT66248"/>
    <property type="gene ID" value="BRADI_3g08974v3"/>
</dbReference>
<evidence type="ECO:0000313" key="3">
    <source>
        <dbReference type="Proteomes" id="UP000008810"/>
    </source>
</evidence>
<dbReference type="AlphaFoldDB" id="A0A2K2CW42"/>
<gene>
    <name evidence="1" type="ORF">BRADI_3g08974v3</name>
</gene>
<proteinExistence type="predicted"/>
<dbReference type="InParanoid" id="A0A2K2CW42"/>
<keyword evidence="3" id="KW-1185">Reference proteome</keyword>
<dbReference type="Gramene" id="PNT66248">
    <property type="protein sequence ID" value="PNT66248"/>
    <property type="gene ID" value="BRADI_3g08974v3"/>
</dbReference>